<evidence type="ECO:0000313" key="2">
    <source>
        <dbReference type="Proteomes" id="UP000789920"/>
    </source>
</evidence>
<proteinExistence type="predicted"/>
<evidence type="ECO:0000313" key="1">
    <source>
        <dbReference type="EMBL" id="CAG8756774.1"/>
    </source>
</evidence>
<dbReference type="EMBL" id="CAJVQC010034593">
    <property type="protein sequence ID" value="CAG8756774.1"/>
    <property type="molecule type" value="Genomic_DNA"/>
</dbReference>
<feature type="non-terminal residue" evidence="1">
    <location>
        <position position="40"/>
    </location>
</feature>
<keyword evidence="2" id="KW-1185">Reference proteome</keyword>
<dbReference type="Proteomes" id="UP000789920">
    <property type="component" value="Unassembled WGS sequence"/>
</dbReference>
<reference evidence="1" key="1">
    <citation type="submission" date="2021-06" db="EMBL/GenBank/DDBJ databases">
        <authorList>
            <person name="Kallberg Y."/>
            <person name="Tangrot J."/>
            <person name="Rosling A."/>
        </authorList>
    </citation>
    <scope>NUCLEOTIDE SEQUENCE</scope>
    <source>
        <strain evidence="1">MA461A</strain>
    </source>
</reference>
<protein>
    <submittedName>
        <fullName evidence="1">22760_t:CDS:1</fullName>
    </submittedName>
</protein>
<comment type="caution">
    <text evidence="1">The sequence shown here is derived from an EMBL/GenBank/DDBJ whole genome shotgun (WGS) entry which is preliminary data.</text>
</comment>
<gene>
    <name evidence="1" type="ORF">RPERSI_LOCUS14763</name>
</gene>
<organism evidence="1 2">
    <name type="scientific">Racocetra persica</name>
    <dbReference type="NCBI Taxonomy" id="160502"/>
    <lineage>
        <taxon>Eukaryota</taxon>
        <taxon>Fungi</taxon>
        <taxon>Fungi incertae sedis</taxon>
        <taxon>Mucoromycota</taxon>
        <taxon>Glomeromycotina</taxon>
        <taxon>Glomeromycetes</taxon>
        <taxon>Diversisporales</taxon>
        <taxon>Gigasporaceae</taxon>
        <taxon>Racocetra</taxon>
    </lineage>
</organism>
<accession>A0ACA9QKM0</accession>
<name>A0ACA9QKM0_9GLOM</name>
<sequence length="40" mass="4624">MLLQNTSVILSKASKRNLRKRICVLQKKQKLKSLLVQSPM</sequence>